<dbReference type="PANTHER" id="PTHR23084:SF263">
    <property type="entry name" value="MORN REPEAT-CONTAINING PROTEIN 1"/>
    <property type="match status" value="1"/>
</dbReference>
<keyword evidence="4" id="KW-1185">Reference proteome</keyword>
<dbReference type="InterPro" id="IPR003409">
    <property type="entry name" value="MORN"/>
</dbReference>
<evidence type="ECO:0000313" key="4">
    <source>
        <dbReference type="Proteomes" id="UP000054937"/>
    </source>
</evidence>
<dbReference type="Pfam" id="PF02493">
    <property type="entry name" value="MORN"/>
    <property type="match status" value="6"/>
</dbReference>
<dbReference type="SUPFAM" id="SSF82185">
    <property type="entry name" value="Histone H3 K4-specific methyltransferase SET7/9 N-terminal domain"/>
    <property type="match status" value="1"/>
</dbReference>
<dbReference type="AlphaFoldDB" id="A0A0V0QGK0"/>
<reference evidence="3 4" key="1">
    <citation type="journal article" date="2015" name="Sci. Rep.">
        <title>Genome of the facultative scuticociliatosis pathogen Pseudocohnilembus persalinus provides insight into its virulence through horizontal gene transfer.</title>
        <authorList>
            <person name="Xiong J."/>
            <person name="Wang G."/>
            <person name="Cheng J."/>
            <person name="Tian M."/>
            <person name="Pan X."/>
            <person name="Warren A."/>
            <person name="Jiang C."/>
            <person name="Yuan D."/>
            <person name="Miao W."/>
        </authorList>
    </citation>
    <scope>NUCLEOTIDE SEQUENCE [LARGE SCALE GENOMIC DNA]</scope>
    <source>
        <strain evidence="3">36N120E</strain>
    </source>
</reference>
<organism evidence="3 4">
    <name type="scientific">Pseudocohnilembus persalinus</name>
    <name type="common">Ciliate</name>
    <dbReference type="NCBI Taxonomy" id="266149"/>
    <lineage>
        <taxon>Eukaryota</taxon>
        <taxon>Sar</taxon>
        <taxon>Alveolata</taxon>
        <taxon>Ciliophora</taxon>
        <taxon>Intramacronucleata</taxon>
        <taxon>Oligohymenophorea</taxon>
        <taxon>Scuticociliatia</taxon>
        <taxon>Philasterida</taxon>
        <taxon>Pseudocohnilembidae</taxon>
        <taxon>Pseudocohnilembus</taxon>
    </lineage>
</organism>
<dbReference type="InParanoid" id="A0A0V0QGK0"/>
<comment type="caution">
    <text evidence="3">The sequence shown here is derived from an EMBL/GenBank/DDBJ whole genome shotgun (WGS) entry which is preliminary data.</text>
</comment>
<dbReference type="Gene3D" id="2.20.110.10">
    <property type="entry name" value="Histone H3 K4-specific methyltransferase SET7/9 N-terminal domain"/>
    <property type="match status" value="3"/>
</dbReference>
<sequence length="948" mass="110134">MGNCNCRAEQHAENYEIQPNSDPNFNEQNKQESEKLVNVSSTKSQAQKNIMKNSSPSQMASYKQIQQIQKSQHSQQLNQSSYADLTKPVNLGFQLSGILDAHKCDKKISISISESIKRIKNQQKRQQIEEQLNLFLGYNKKEKQDSSSEKNIEIYENDINKQLEIDAIGNQQDNDKFLEHQILEFMDDNQKYEQKSKQHQPSSSFAKPFKGQVDKLLSEKCKNVLDRLPNFNLDSVPSDSVVSHLYYQINETQDVYIGMWKNGQMNGHGKTYFKDGSMFEGTFLNNLIHGIGRIVYSNGDYYSGQFQHGKYNGTGQLTYENGDEFKGNFCNGLLNGIGQYSKNKGKEQYKGEFKDNLKQGKGELIVQDIYKYTGDFSHDKINGHGECEWLNKKIYTGKWVNNQMHGEKENKKLLNNKIECISPLKPISSPLKKKFSSRRKTVSCRQSQPQNNGDHFDFKFEQKSVTFQSDLEKKINQYLDDLGLKMCDPAQKMHDFYDSVRFNLFNKKCTDENSQNLDEIKNILNEESSILNSNWISNSQLESASKSQIIQPQNQNQNQQQNIININSNNNNQSINLACANAQPQKLPEKKTIGLSLSLKKSTLYRKRSENLNDKISNFSGRDSTCSTNAFDSSPFLQEPQQQNYNQNQKNSQNNNFSYRETTNISRNIKQKYSTGILIEEKQRSKQKFDTIRSNKQHSSYNDTKIVVENNDFDEANSCCSLEEHSQNEKCENTIKVKNNSKNEFYQKNLDQNTNFEQLQNIEDLEEYENFTSYQMEENTNKIKTNNFNEEIENSSTFKNKQRSFKRVSQILYTTSNENKIENISDYEIHSFKQLTLNEKSESLEKKGLMQNLNSFSVNFEQQQQKQQQSPLKEKWEQEQEEDENINQYQNDKNDCNYNSDEECPSPLKRNKKRDQKQLFGPTENNINKVNKINLNNNKFSISLDKLV</sequence>
<dbReference type="EMBL" id="LDAU01000171">
    <property type="protein sequence ID" value="KRX01292.1"/>
    <property type="molecule type" value="Genomic_DNA"/>
</dbReference>
<dbReference type="SMART" id="SM00698">
    <property type="entry name" value="MORN"/>
    <property type="match status" value="6"/>
</dbReference>
<feature type="region of interest" description="Disordered" evidence="2">
    <location>
        <begin position="39"/>
        <end position="59"/>
    </location>
</feature>
<accession>A0A0V0QGK0</accession>
<evidence type="ECO:0000256" key="2">
    <source>
        <dbReference type="SAM" id="MobiDB-lite"/>
    </source>
</evidence>
<gene>
    <name evidence="3" type="ORF">PPERSA_11739</name>
</gene>
<name>A0A0V0QGK0_PSEPJ</name>
<proteinExistence type="predicted"/>
<dbReference type="Proteomes" id="UP000054937">
    <property type="component" value="Unassembled WGS sequence"/>
</dbReference>
<feature type="region of interest" description="Disordered" evidence="2">
    <location>
        <begin position="864"/>
        <end position="925"/>
    </location>
</feature>
<keyword evidence="1" id="KW-0677">Repeat</keyword>
<evidence type="ECO:0000256" key="1">
    <source>
        <dbReference type="ARBA" id="ARBA00022737"/>
    </source>
</evidence>
<evidence type="ECO:0008006" key="5">
    <source>
        <dbReference type="Google" id="ProtNLM"/>
    </source>
</evidence>
<evidence type="ECO:0000313" key="3">
    <source>
        <dbReference type="EMBL" id="KRX01292.1"/>
    </source>
</evidence>
<dbReference type="OrthoDB" id="270720at2759"/>
<dbReference type="PANTHER" id="PTHR23084">
    <property type="entry name" value="PHOSPHATIDYLINOSITOL-4-PHOSPHATE 5-KINASE RELATED"/>
    <property type="match status" value="1"/>
</dbReference>
<protein>
    <recommendedName>
        <fullName evidence="5">MORN motif</fullName>
    </recommendedName>
</protein>